<dbReference type="GO" id="GO:0005524">
    <property type="term" value="F:ATP binding"/>
    <property type="evidence" value="ECO:0007669"/>
    <property type="project" value="UniProtKB-KW"/>
</dbReference>
<reference evidence="18" key="2">
    <citation type="submission" date="2009-11" db="EMBL/GenBank/DDBJ databases">
        <title>The Genome Sequence of Allomyces macrogynus strain ATCC 38327.</title>
        <authorList>
            <consortium name="The Broad Institute Genome Sequencing Platform"/>
            <person name="Russ C."/>
            <person name="Cuomo C."/>
            <person name="Shea T."/>
            <person name="Young S.K."/>
            <person name="Zeng Q."/>
            <person name="Koehrsen M."/>
            <person name="Haas B."/>
            <person name="Borodovsky M."/>
            <person name="Guigo R."/>
            <person name="Alvarado L."/>
            <person name="Berlin A."/>
            <person name="Borenstein D."/>
            <person name="Chen Z."/>
            <person name="Engels R."/>
            <person name="Freedman E."/>
            <person name="Gellesch M."/>
            <person name="Goldberg J."/>
            <person name="Griggs A."/>
            <person name="Gujja S."/>
            <person name="Heiman D."/>
            <person name="Hepburn T."/>
            <person name="Howarth C."/>
            <person name="Jen D."/>
            <person name="Larson L."/>
            <person name="Lewis B."/>
            <person name="Mehta T."/>
            <person name="Park D."/>
            <person name="Pearson M."/>
            <person name="Roberts A."/>
            <person name="Saif S."/>
            <person name="Shenoy N."/>
            <person name="Sisk P."/>
            <person name="Stolte C."/>
            <person name="Sykes S."/>
            <person name="Walk T."/>
            <person name="White J."/>
            <person name="Yandava C."/>
            <person name="Burger G."/>
            <person name="Gray M.W."/>
            <person name="Holland P.W.H."/>
            <person name="King N."/>
            <person name="Lang F.B.F."/>
            <person name="Roger A.J."/>
            <person name="Ruiz-Trillo I."/>
            <person name="Lander E."/>
            <person name="Nusbaum C."/>
        </authorList>
    </citation>
    <scope>NUCLEOTIDE SEQUENCE [LARGE SCALE GENOMIC DNA]</scope>
    <source>
        <strain evidence="18">ATCC 38327</strain>
    </source>
</reference>
<dbReference type="OMA" id="QKTKYVW"/>
<feature type="transmembrane region" description="Helical" evidence="14">
    <location>
        <begin position="1057"/>
        <end position="1075"/>
    </location>
</feature>
<protein>
    <submittedName>
        <fullName evidence="17">HAD ATPase, P-type, family IC</fullName>
    </submittedName>
</protein>
<evidence type="ECO:0000259" key="15">
    <source>
        <dbReference type="Pfam" id="PF00122"/>
    </source>
</evidence>
<evidence type="ECO:0000256" key="2">
    <source>
        <dbReference type="ARBA" id="ARBA00006000"/>
    </source>
</evidence>
<evidence type="ECO:0000256" key="13">
    <source>
        <dbReference type="SAM" id="MobiDB-lite"/>
    </source>
</evidence>
<dbReference type="PANTHER" id="PTHR45630:SF7">
    <property type="entry name" value="ENDOPLASMIC RETICULUM TRANSMEMBRANE HELIX TRANSLOCASE"/>
    <property type="match status" value="1"/>
</dbReference>
<keyword evidence="3" id="KW-0813">Transport</keyword>
<feature type="region of interest" description="Disordered" evidence="13">
    <location>
        <begin position="356"/>
        <end position="375"/>
    </location>
</feature>
<feature type="transmembrane region" description="Helical" evidence="14">
    <location>
        <begin position="1180"/>
        <end position="1200"/>
    </location>
</feature>
<evidence type="ECO:0000256" key="7">
    <source>
        <dbReference type="ARBA" id="ARBA00022824"/>
    </source>
</evidence>
<name>A0A0L0SZB8_ALLM3</name>
<gene>
    <name evidence="17" type="ORF">AMAG_12563</name>
</gene>
<organism evidence="17 18">
    <name type="scientific">Allomyces macrogynus (strain ATCC 38327)</name>
    <name type="common">Allomyces javanicus var. macrogynus</name>
    <dbReference type="NCBI Taxonomy" id="578462"/>
    <lineage>
        <taxon>Eukaryota</taxon>
        <taxon>Fungi</taxon>
        <taxon>Fungi incertae sedis</taxon>
        <taxon>Blastocladiomycota</taxon>
        <taxon>Blastocladiomycetes</taxon>
        <taxon>Blastocladiales</taxon>
        <taxon>Blastocladiaceae</taxon>
        <taxon>Allomyces</taxon>
    </lineage>
</organism>
<evidence type="ECO:0000256" key="5">
    <source>
        <dbReference type="ARBA" id="ARBA00022723"/>
    </source>
</evidence>
<comment type="subcellular location">
    <subcellularLocation>
        <location evidence="1">Endoplasmic reticulum membrane</location>
        <topology evidence="1">Multi-pass membrane protein</topology>
    </subcellularLocation>
</comment>
<feature type="compositionally biased region" description="Basic and acidic residues" evidence="13">
    <location>
        <begin position="938"/>
        <end position="968"/>
    </location>
</feature>
<dbReference type="InterPro" id="IPR036412">
    <property type="entry name" value="HAD-like_sf"/>
</dbReference>
<dbReference type="NCBIfam" id="TIGR01494">
    <property type="entry name" value="ATPase_P-type"/>
    <property type="match status" value="1"/>
</dbReference>
<dbReference type="AlphaFoldDB" id="A0A0L0SZB8"/>
<dbReference type="OrthoDB" id="48943at2759"/>
<keyword evidence="11 14" id="KW-1133">Transmembrane helix</keyword>
<dbReference type="GO" id="GO:0019829">
    <property type="term" value="F:ATPase-coupled monoatomic cation transmembrane transporter activity"/>
    <property type="evidence" value="ECO:0007669"/>
    <property type="project" value="TreeGrafter"/>
</dbReference>
<keyword evidence="12 14" id="KW-0472">Membrane</keyword>
<dbReference type="GO" id="GO:0006874">
    <property type="term" value="P:intracellular calcium ion homeostasis"/>
    <property type="evidence" value="ECO:0007669"/>
    <property type="project" value="TreeGrafter"/>
</dbReference>
<keyword evidence="10" id="KW-1278">Translocase</keyword>
<dbReference type="GO" id="GO:0015662">
    <property type="term" value="F:P-type ion transporter activity"/>
    <property type="evidence" value="ECO:0007669"/>
    <property type="project" value="TreeGrafter"/>
</dbReference>
<dbReference type="EMBL" id="GG745354">
    <property type="protein sequence ID" value="KNE67847.1"/>
    <property type="molecule type" value="Genomic_DNA"/>
</dbReference>
<dbReference type="PROSITE" id="PS01229">
    <property type="entry name" value="COF_2"/>
    <property type="match status" value="1"/>
</dbReference>
<dbReference type="InterPro" id="IPR044492">
    <property type="entry name" value="P_typ_ATPase_HD_dom"/>
</dbReference>
<feature type="transmembrane region" description="Helical" evidence="14">
    <location>
        <begin position="1148"/>
        <end position="1168"/>
    </location>
</feature>
<feature type="transmembrane region" description="Helical" evidence="14">
    <location>
        <begin position="36"/>
        <end position="56"/>
    </location>
</feature>
<feature type="transmembrane region" description="Helical" evidence="14">
    <location>
        <begin position="204"/>
        <end position="221"/>
    </location>
</feature>
<dbReference type="InterPro" id="IPR059000">
    <property type="entry name" value="ATPase_P-type_domA"/>
</dbReference>
<evidence type="ECO:0000313" key="18">
    <source>
        <dbReference type="Proteomes" id="UP000054350"/>
    </source>
</evidence>
<dbReference type="SFLD" id="SFLDS00003">
    <property type="entry name" value="Haloacid_Dehalogenase"/>
    <property type="match status" value="1"/>
</dbReference>
<dbReference type="InterPro" id="IPR057255">
    <property type="entry name" value="2TM_P5A-ATPase"/>
</dbReference>
<feature type="domain" description="P5A-ATPase transmembrane helical hairpin" evidence="16">
    <location>
        <begin position="30"/>
        <end position="98"/>
    </location>
</feature>
<dbReference type="Gene3D" id="3.40.50.1000">
    <property type="entry name" value="HAD superfamily/HAD-like"/>
    <property type="match status" value="1"/>
</dbReference>
<dbReference type="FunFam" id="3.40.50.1000:FF:000056">
    <property type="entry name" value="Cation-transporting ATPase"/>
    <property type="match status" value="1"/>
</dbReference>
<evidence type="ECO:0000259" key="16">
    <source>
        <dbReference type="Pfam" id="PF23143"/>
    </source>
</evidence>
<dbReference type="SFLD" id="SFLDF00027">
    <property type="entry name" value="p-type_atpase"/>
    <property type="match status" value="1"/>
</dbReference>
<evidence type="ECO:0000256" key="3">
    <source>
        <dbReference type="ARBA" id="ARBA00022448"/>
    </source>
</evidence>
<dbReference type="InterPro" id="IPR018303">
    <property type="entry name" value="ATPase_P-typ_P_site"/>
</dbReference>
<evidence type="ECO:0000256" key="10">
    <source>
        <dbReference type="ARBA" id="ARBA00022967"/>
    </source>
</evidence>
<feature type="compositionally biased region" description="Pro residues" evidence="13">
    <location>
        <begin position="359"/>
        <end position="369"/>
    </location>
</feature>
<dbReference type="eggNOG" id="KOG0209">
    <property type="taxonomic scope" value="Eukaryota"/>
</dbReference>
<feature type="transmembrane region" description="Helical" evidence="14">
    <location>
        <begin position="68"/>
        <end position="85"/>
    </location>
</feature>
<dbReference type="Gene3D" id="3.40.1110.10">
    <property type="entry name" value="Calcium-transporting ATPase, cytoplasmic domain N"/>
    <property type="match status" value="1"/>
</dbReference>
<dbReference type="Pfam" id="PF13246">
    <property type="entry name" value="Cation_ATPase"/>
    <property type="match status" value="1"/>
</dbReference>
<dbReference type="Gene3D" id="2.70.150.10">
    <property type="entry name" value="Calcium-transporting ATPase, cytoplasmic transduction domain A"/>
    <property type="match status" value="1"/>
</dbReference>
<dbReference type="PROSITE" id="PS00154">
    <property type="entry name" value="ATPASE_E1_E2"/>
    <property type="match status" value="1"/>
</dbReference>
<keyword evidence="7" id="KW-0256">Endoplasmic reticulum</keyword>
<comment type="similarity">
    <text evidence="2">Belongs to the cation transport ATPase (P-type) (TC 3.A.3) family. Type V subfamily.</text>
</comment>
<dbReference type="InterPro" id="IPR023299">
    <property type="entry name" value="ATPase_P-typ_cyto_dom_N"/>
</dbReference>
<dbReference type="SUPFAM" id="SSF56784">
    <property type="entry name" value="HAD-like"/>
    <property type="match status" value="1"/>
</dbReference>
<dbReference type="SUPFAM" id="SSF81653">
    <property type="entry name" value="Calcium ATPase, transduction domain A"/>
    <property type="match status" value="1"/>
</dbReference>
<reference evidence="17 18" key="1">
    <citation type="submission" date="2009-11" db="EMBL/GenBank/DDBJ databases">
        <title>Annotation of Allomyces macrogynus ATCC 38327.</title>
        <authorList>
            <consortium name="The Broad Institute Genome Sequencing Platform"/>
            <person name="Russ C."/>
            <person name="Cuomo C."/>
            <person name="Burger G."/>
            <person name="Gray M.W."/>
            <person name="Holland P.W.H."/>
            <person name="King N."/>
            <person name="Lang F.B.F."/>
            <person name="Roger A.J."/>
            <person name="Ruiz-Trillo I."/>
            <person name="Young S.K."/>
            <person name="Zeng Q."/>
            <person name="Gargeya S."/>
            <person name="Fitzgerald M."/>
            <person name="Haas B."/>
            <person name="Abouelleil A."/>
            <person name="Alvarado L."/>
            <person name="Arachchi H.M."/>
            <person name="Berlin A."/>
            <person name="Chapman S.B."/>
            <person name="Gearin G."/>
            <person name="Goldberg J."/>
            <person name="Griggs A."/>
            <person name="Gujja S."/>
            <person name="Hansen M."/>
            <person name="Heiman D."/>
            <person name="Howarth C."/>
            <person name="Larimer J."/>
            <person name="Lui A."/>
            <person name="MacDonald P.J.P."/>
            <person name="McCowen C."/>
            <person name="Montmayeur A."/>
            <person name="Murphy C."/>
            <person name="Neiman D."/>
            <person name="Pearson M."/>
            <person name="Priest M."/>
            <person name="Roberts A."/>
            <person name="Saif S."/>
            <person name="Shea T."/>
            <person name="Sisk P."/>
            <person name="Stolte C."/>
            <person name="Sykes S."/>
            <person name="Wortman J."/>
            <person name="Nusbaum C."/>
            <person name="Birren B."/>
        </authorList>
    </citation>
    <scope>NUCLEOTIDE SEQUENCE [LARGE SCALE GENOMIC DNA]</scope>
    <source>
        <strain evidence="17 18">ATCC 38327</strain>
    </source>
</reference>
<feature type="transmembrane region" description="Helical" evidence="14">
    <location>
        <begin position="416"/>
        <end position="435"/>
    </location>
</feature>
<dbReference type="Pfam" id="PF00122">
    <property type="entry name" value="E1-E2_ATPase"/>
    <property type="match status" value="1"/>
</dbReference>
<dbReference type="STRING" id="578462.A0A0L0SZB8"/>
<keyword evidence="18" id="KW-1185">Reference proteome</keyword>
<accession>A0A0L0SZB8</accession>
<dbReference type="SUPFAM" id="SSF81660">
    <property type="entry name" value="Metal cation-transporting ATPase, ATP-binding domain N"/>
    <property type="match status" value="1"/>
</dbReference>
<dbReference type="VEuPathDB" id="FungiDB:AMAG_12563"/>
<evidence type="ECO:0000256" key="12">
    <source>
        <dbReference type="ARBA" id="ARBA00023136"/>
    </source>
</evidence>
<proteinExistence type="inferred from homology"/>
<dbReference type="NCBIfam" id="TIGR01657">
    <property type="entry name" value="P-ATPase-V"/>
    <property type="match status" value="1"/>
</dbReference>
<evidence type="ECO:0000256" key="4">
    <source>
        <dbReference type="ARBA" id="ARBA00022692"/>
    </source>
</evidence>
<keyword evidence="6" id="KW-0547">Nucleotide-binding</keyword>
<dbReference type="Proteomes" id="UP000054350">
    <property type="component" value="Unassembled WGS sequence"/>
</dbReference>
<dbReference type="Pfam" id="PF23143">
    <property type="entry name" value="2TM_P5A-ATPase"/>
    <property type="match status" value="1"/>
</dbReference>
<evidence type="ECO:0000256" key="14">
    <source>
        <dbReference type="SAM" id="Phobius"/>
    </source>
</evidence>
<dbReference type="InterPro" id="IPR001757">
    <property type="entry name" value="P_typ_ATPase"/>
</dbReference>
<sequence>MVAHPTTPPAGEPRLVDSKLVASASLHVRRPFAQHLTVWPFVLVIYPIWTAIYLGAYDRVLGTPEATFLSLVAVVTAHALTFLATEWSVRAKAWLTCGNTPSVDRADTVRVTPTVHAGTGALCALSKAADGEIAFEFQKQTFVYDRAVGTFKPRAYPVGRTVGEYRSMRSGLSGAQVSALTRQYGKNEFDIPVPTFLSLMREHVMAPFFVFQVFCVGLWALDEYWYYSLFTLGMLAMFESTVVGQRLKTLQEFRGMAHPPHTVFAKRSGVWTEVMSDELLPGDLVSVPRAAKDEQVVPCDILLLGGATVVNEAMLSGESTPLHKEAIALRSAGDVLDDDASADARHHIVYAGTKVVQATPPPAPGPEESPSPMAATPDNGALGVVLRTGFGTAQGKLVRMMVYSSERVSANNAESFMFIGFLLIFAVLAASYVWVEGQKHGRPPAKLLLDCILIVTSVVPPELPMELSMAVNTSLVALSKLSIFCTEPFRIPLAGKLDILCFDKTGTITSEDLVVEGIAGLGDRAQDWLTLRQPSHTPTPTLLVLAAAHALVKLDEPGDKPEIIGDPLEKATLAAAGYALSSTDHVVKLASDTTPLVQLGPKDLEIVRKFAFSSALKRMSTIARVQQGLRVTPNASPMPGKLFAAVKGAPETIATMLAHVPDLYEETYKSLARNGGRVLALAWKPLDQSITLAQVPHMDRDEVERDLTFAGFLVLSCPLKPDSAAALSELMDAGHRCVMITGDAALTACHVAKQVKIVDRECLILDSVGGEVAWRTLDEDRVAASTARAADLVEQYDLCVTGKALTALEAAGDLPAFTPALPYIYVWARVSPAQKEWVLTGLKAQGFHTLMCGDGTNDVGALKQAHIGVALLDATPDDLQKMADMARLKRVQDMYAKQCELAARFGRPPPPPPPVLKQFEEAKAVVAGRAAPTTATGKDGKKKDKKDGKPKAEETEQERRARKARELQDAQMAKMQETLLSLAEMGEDEAPTLKFGDASVAAPFTSKLGSLTSIANVIKQGRCTLVTTLQMYKILALNCLISAYGMSVLFMDGMKWGDWQMTIQGLLMAVCFFCISRGQPLEKLARARPLPSFFNAYAVVSVLLQFAVHGAAMYSVTTYAKSLMDLDETPLEPDFEFKKEFSPNLLNAGVYLLITSMQVSTFAVNYVGRPFRESIQENAALYRGLMLVGSVAFIAALEILPPLNEWLQLCEFPPGFADRLTATMAADFALVYGIERVCKAVLAKSEPRKELRIRMDE</sequence>
<evidence type="ECO:0000256" key="1">
    <source>
        <dbReference type="ARBA" id="ARBA00004477"/>
    </source>
</evidence>
<dbReference type="SUPFAM" id="SSF81665">
    <property type="entry name" value="Calcium ATPase, transmembrane domain M"/>
    <property type="match status" value="1"/>
</dbReference>
<dbReference type="InterPro" id="IPR008250">
    <property type="entry name" value="ATPase_P-typ_transduc_dom_A_sf"/>
</dbReference>
<evidence type="ECO:0000256" key="6">
    <source>
        <dbReference type="ARBA" id="ARBA00022741"/>
    </source>
</evidence>
<dbReference type="InterPro" id="IPR006544">
    <property type="entry name" value="P-type_TPase_V"/>
</dbReference>
<evidence type="ECO:0000313" key="17">
    <source>
        <dbReference type="EMBL" id="KNE67847.1"/>
    </source>
</evidence>
<dbReference type="GO" id="GO:0016887">
    <property type="term" value="F:ATP hydrolysis activity"/>
    <property type="evidence" value="ECO:0007669"/>
    <property type="project" value="InterPro"/>
</dbReference>
<evidence type="ECO:0000256" key="8">
    <source>
        <dbReference type="ARBA" id="ARBA00022840"/>
    </source>
</evidence>
<dbReference type="PRINTS" id="PR00119">
    <property type="entry name" value="CATATPASE"/>
</dbReference>
<keyword evidence="9" id="KW-0460">Magnesium</keyword>
<feature type="region of interest" description="Disordered" evidence="13">
    <location>
        <begin position="927"/>
        <end position="968"/>
    </location>
</feature>
<feature type="transmembrane region" description="Helical" evidence="14">
    <location>
        <begin position="227"/>
        <end position="244"/>
    </location>
</feature>
<dbReference type="GO" id="GO:0005789">
    <property type="term" value="C:endoplasmic reticulum membrane"/>
    <property type="evidence" value="ECO:0007669"/>
    <property type="project" value="UniProtKB-SubCell"/>
</dbReference>
<feature type="domain" description="P-type ATPase A" evidence="15">
    <location>
        <begin position="261"/>
        <end position="399"/>
    </location>
</feature>
<dbReference type="InterPro" id="IPR023214">
    <property type="entry name" value="HAD_sf"/>
</dbReference>
<dbReference type="PANTHER" id="PTHR45630">
    <property type="entry name" value="CATION-TRANSPORTING ATPASE-RELATED"/>
    <property type="match status" value="1"/>
</dbReference>
<keyword evidence="4 14" id="KW-0812">Transmembrane</keyword>
<feature type="transmembrane region" description="Helical" evidence="14">
    <location>
        <begin position="1096"/>
        <end position="1116"/>
    </location>
</feature>
<keyword evidence="5" id="KW-0479">Metal-binding</keyword>
<dbReference type="SFLD" id="SFLDG00002">
    <property type="entry name" value="C1.7:_P-type_atpase_like"/>
    <property type="match status" value="1"/>
</dbReference>
<evidence type="ECO:0000256" key="9">
    <source>
        <dbReference type="ARBA" id="ARBA00022842"/>
    </source>
</evidence>
<evidence type="ECO:0000256" key="11">
    <source>
        <dbReference type="ARBA" id="ARBA00022989"/>
    </source>
</evidence>
<dbReference type="GO" id="GO:0046872">
    <property type="term" value="F:metal ion binding"/>
    <property type="evidence" value="ECO:0007669"/>
    <property type="project" value="UniProtKB-KW"/>
</dbReference>
<keyword evidence="8" id="KW-0067">ATP-binding</keyword>
<dbReference type="InterPro" id="IPR023298">
    <property type="entry name" value="ATPase_P-typ_TM_dom_sf"/>
</dbReference>